<dbReference type="Proteomes" id="UP000318138">
    <property type="component" value="Chromosome"/>
</dbReference>
<sequence length="129" mass="14377">MIHRKLVSLLVAATVVMLISLDMSVFSEEGVFGLILIGGVVLFSISLLYVLPGLLLIEWMTNKINVMRMPAAFLMHVILVIPVVLLMPALDWFLGSIFVAIVFILDLALRQWEQRSERQSAKSTASFTS</sequence>
<gene>
    <name evidence="2" type="ORF">FLK61_27460</name>
</gene>
<dbReference type="EMBL" id="CP041372">
    <property type="protein sequence ID" value="QKS70493.1"/>
    <property type="molecule type" value="Genomic_DNA"/>
</dbReference>
<reference evidence="3" key="1">
    <citation type="submission" date="2019-07" db="EMBL/GenBank/DDBJ databases">
        <title>Bacillus alkalisoli sp. nov. isolated from saline soil.</title>
        <authorList>
            <person name="Sun J.-Q."/>
            <person name="Xu L."/>
        </authorList>
    </citation>
    <scope>NUCLEOTIDE SEQUENCE [LARGE SCALE GENOMIC DNA]</scope>
    <source>
        <strain evidence="3">M4U3P1</strain>
    </source>
</reference>
<accession>A0A859FAW9</accession>
<evidence type="ECO:0000313" key="2">
    <source>
        <dbReference type="EMBL" id="QKS70493.1"/>
    </source>
</evidence>
<feature type="transmembrane region" description="Helical" evidence="1">
    <location>
        <begin position="7"/>
        <end position="26"/>
    </location>
</feature>
<keyword evidence="1" id="KW-0812">Transmembrane</keyword>
<protein>
    <submittedName>
        <fullName evidence="2">Uncharacterized protein</fullName>
    </submittedName>
</protein>
<name>A0A859FAW9_9BACI</name>
<evidence type="ECO:0000313" key="3">
    <source>
        <dbReference type="Proteomes" id="UP000318138"/>
    </source>
</evidence>
<keyword evidence="3" id="KW-1185">Reference proteome</keyword>
<feature type="transmembrane region" description="Helical" evidence="1">
    <location>
        <begin position="92"/>
        <end position="109"/>
    </location>
</feature>
<proteinExistence type="predicted"/>
<feature type="transmembrane region" description="Helical" evidence="1">
    <location>
        <begin position="69"/>
        <end position="86"/>
    </location>
</feature>
<dbReference type="RefSeq" id="WP_176008530.1">
    <property type="nucleotide sequence ID" value="NZ_CP041372.2"/>
</dbReference>
<feature type="transmembrane region" description="Helical" evidence="1">
    <location>
        <begin position="32"/>
        <end position="57"/>
    </location>
</feature>
<organism evidence="2 3">
    <name type="scientific">Paenalkalicoccus suaedae</name>
    <dbReference type="NCBI Taxonomy" id="2592382"/>
    <lineage>
        <taxon>Bacteria</taxon>
        <taxon>Bacillati</taxon>
        <taxon>Bacillota</taxon>
        <taxon>Bacilli</taxon>
        <taxon>Bacillales</taxon>
        <taxon>Bacillaceae</taxon>
        <taxon>Paenalkalicoccus</taxon>
    </lineage>
</organism>
<dbReference type="AlphaFoldDB" id="A0A859FAW9"/>
<keyword evidence="1" id="KW-1133">Transmembrane helix</keyword>
<dbReference type="KEGG" id="psua:FLK61_27460"/>
<evidence type="ECO:0000256" key="1">
    <source>
        <dbReference type="SAM" id="Phobius"/>
    </source>
</evidence>
<keyword evidence="1" id="KW-0472">Membrane</keyword>